<keyword evidence="3" id="KW-1185">Reference proteome</keyword>
<gene>
    <name evidence="2" type="ORF">AGERDE_LOCUS2173</name>
</gene>
<name>A0A9N8YW01_9GLOM</name>
<organism evidence="2 3">
    <name type="scientific">Ambispora gerdemannii</name>
    <dbReference type="NCBI Taxonomy" id="144530"/>
    <lineage>
        <taxon>Eukaryota</taxon>
        <taxon>Fungi</taxon>
        <taxon>Fungi incertae sedis</taxon>
        <taxon>Mucoromycota</taxon>
        <taxon>Glomeromycotina</taxon>
        <taxon>Glomeromycetes</taxon>
        <taxon>Archaeosporales</taxon>
        <taxon>Ambisporaceae</taxon>
        <taxon>Ambispora</taxon>
    </lineage>
</organism>
<comment type="caution">
    <text evidence="2">The sequence shown here is derived from an EMBL/GenBank/DDBJ whole genome shotgun (WGS) entry which is preliminary data.</text>
</comment>
<dbReference type="AlphaFoldDB" id="A0A9N8YW01"/>
<evidence type="ECO:0000259" key="1">
    <source>
        <dbReference type="Pfam" id="PF00910"/>
    </source>
</evidence>
<evidence type="ECO:0000313" key="3">
    <source>
        <dbReference type="Proteomes" id="UP000789831"/>
    </source>
</evidence>
<dbReference type="GO" id="GO:0003724">
    <property type="term" value="F:RNA helicase activity"/>
    <property type="evidence" value="ECO:0007669"/>
    <property type="project" value="InterPro"/>
</dbReference>
<dbReference type="InterPro" id="IPR000605">
    <property type="entry name" value="Helicase_SF3_ssDNA/RNA_vir"/>
</dbReference>
<dbReference type="Pfam" id="PF00910">
    <property type="entry name" value="RNA_helicase"/>
    <property type="match status" value="1"/>
</dbReference>
<proteinExistence type="predicted"/>
<feature type="domain" description="Helicase superfamily 3 single-stranded DNA/RNA virus" evidence="1">
    <location>
        <begin position="43"/>
        <end position="86"/>
    </location>
</feature>
<reference evidence="2" key="1">
    <citation type="submission" date="2021-06" db="EMBL/GenBank/DDBJ databases">
        <authorList>
            <person name="Kallberg Y."/>
            <person name="Tangrot J."/>
            <person name="Rosling A."/>
        </authorList>
    </citation>
    <scope>NUCLEOTIDE SEQUENCE</scope>
    <source>
        <strain evidence="2">MT106</strain>
    </source>
</reference>
<evidence type="ECO:0000313" key="2">
    <source>
        <dbReference type="EMBL" id="CAG8459430.1"/>
    </source>
</evidence>
<protein>
    <submittedName>
        <fullName evidence="2">4560_t:CDS:1</fullName>
    </submittedName>
</protein>
<dbReference type="Proteomes" id="UP000789831">
    <property type="component" value="Unassembled WGS sequence"/>
</dbReference>
<dbReference type="GO" id="GO:0003723">
    <property type="term" value="F:RNA binding"/>
    <property type="evidence" value="ECO:0007669"/>
    <property type="project" value="InterPro"/>
</dbReference>
<sequence>MSMVVLFDIMFDGEIYHPNIQSPRNRKNKGVSKDEVAWSYPELHGDPACGKTSYCRDTHPDAYYKDNTQWWDRYRGQSVVVLDDFIDGFNIIVGITSQRHYSEWYSSERIKGYDEGALDGVYIV</sequence>
<dbReference type="EMBL" id="CAJVPL010000171">
    <property type="protein sequence ID" value="CAG8459430.1"/>
    <property type="molecule type" value="Genomic_DNA"/>
</dbReference>
<accession>A0A9N8YW01</accession>